<evidence type="ECO:0000313" key="1">
    <source>
        <dbReference type="EMBL" id="MFF0009590.1"/>
    </source>
</evidence>
<keyword evidence="2" id="KW-1185">Reference proteome</keyword>
<name>A0ABW6N8M8_9ACTN</name>
<protein>
    <submittedName>
        <fullName evidence="1">Uncharacterized protein</fullName>
    </submittedName>
</protein>
<dbReference type="RefSeq" id="WP_389835538.1">
    <property type="nucleotide sequence ID" value="NZ_JBIAJP010000021.1"/>
</dbReference>
<proteinExistence type="predicted"/>
<sequence length="78" mass="8074">MTEQPIGPILDGLGTTIDLDDGDLVASAFVIAKVVEPNGDVSLALASSDGLSWIEQNGLLASAHQIVNQASIGRKDDE</sequence>
<evidence type="ECO:0000313" key="2">
    <source>
        <dbReference type="Proteomes" id="UP001601422"/>
    </source>
</evidence>
<reference evidence="1 2" key="1">
    <citation type="submission" date="2024-10" db="EMBL/GenBank/DDBJ databases">
        <title>The Natural Products Discovery Center: Release of the First 8490 Sequenced Strains for Exploring Actinobacteria Biosynthetic Diversity.</title>
        <authorList>
            <person name="Kalkreuter E."/>
            <person name="Kautsar S.A."/>
            <person name="Yang D."/>
            <person name="Bader C.D."/>
            <person name="Teijaro C.N."/>
            <person name="Fluegel L."/>
            <person name="Davis C.M."/>
            <person name="Simpson J.R."/>
            <person name="Lauterbach L."/>
            <person name="Steele A.D."/>
            <person name="Gui C."/>
            <person name="Meng S."/>
            <person name="Li G."/>
            <person name="Viehrig K."/>
            <person name="Ye F."/>
            <person name="Su P."/>
            <person name="Kiefer A.F."/>
            <person name="Nichols A."/>
            <person name="Cepeda A.J."/>
            <person name="Yan W."/>
            <person name="Fan B."/>
            <person name="Jiang Y."/>
            <person name="Adhikari A."/>
            <person name="Zheng C.-J."/>
            <person name="Schuster L."/>
            <person name="Cowan T.M."/>
            <person name="Smanski M.J."/>
            <person name="Chevrette M.G."/>
            <person name="De Carvalho L.P.S."/>
            <person name="Shen B."/>
        </authorList>
    </citation>
    <scope>NUCLEOTIDE SEQUENCE [LARGE SCALE GENOMIC DNA]</scope>
    <source>
        <strain evidence="1 2">NPDC005497</strain>
    </source>
</reference>
<organism evidence="1 2">
    <name type="scientific">Streptomyces tibetensis</name>
    <dbReference type="NCBI Taxonomy" id="2382123"/>
    <lineage>
        <taxon>Bacteria</taxon>
        <taxon>Bacillati</taxon>
        <taxon>Actinomycetota</taxon>
        <taxon>Actinomycetes</taxon>
        <taxon>Kitasatosporales</taxon>
        <taxon>Streptomycetaceae</taxon>
        <taxon>Streptomyces</taxon>
    </lineage>
</organism>
<gene>
    <name evidence="1" type="ORF">ACFYQT_40050</name>
</gene>
<dbReference type="EMBL" id="JBIAJP010000021">
    <property type="protein sequence ID" value="MFF0009590.1"/>
    <property type="molecule type" value="Genomic_DNA"/>
</dbReference>
<comment type="caution">
    <text evidence="1">The sequence shown here is derived from an EMBL/GenBank/DDBJ whole genome shotgun (WGS) entry which is preliminary data.</text>
</comment>
<dbReference type="Proteomes" id="UP001601422">
    <property type="component" value="Unassembled WGS sequence"/>
</dbReference>
<accession>A0ABW6N8M8</accession>